<evidence type="ECO:0000256" key="1">
    <source>
        <dbReference type="SAM" id="MobiDB-lite"/>
    </source>
</evidence>
<comment type="caution">
    <text evidence="3">The sequence shown here is derived from an EMBL/GenBank/DDBJ whole genome shotgun (WGS) entry which is preliminary data.</text>
</comment>
<feature type="compositionally biased region" description="Basic residues" evidence="1">
    <location>
        <begin position="233"/>
        <end position="250"/>
    </location>
</feature>
<gene>
    <name evidence="3" type="ORF">HF086_010457</name>
</gene>
<organism evidence="3 4">
    <name type="scientific">Spodoptera exigua</name>
    <name type="common">Beet armyworm</name>
    <name type="synonym">Noctua fulgens</name>
    <dbReference type="NCBI Taxonomy" id="7107"/>
    <lineage>
        <taxon>Eukaryota</taxon>
        <taxon>Metazoa</taxon>
        <taxon>Ecdysozoa</taxon>
        <taxon>Arthropoda</taxon>
        <taxon>Hexapoda</taxon>
        <taxon>Insecta</taxon>
        <taxon>Pterygota</taxon>
        <taxon>Neoptera</taxon>
        <taxon>Endopterygota</taxon>
        <taxon>Lepidoptera</taxon>
        <taxon>Glossata</taxon>
        <taxon>Ditrysia</taxon>
        <taxon>Noctuoidea</taxon>
        <taxon>Noctuidae</taxon>
        <taxon>Amphipyrinae</taxon>
        <taxon>Spodoptera</taxon>
    </lineage>
</organism>
<feature type="chain" id="PRO_5037829232" evidence="2">
    <location>
        <begin position="37"/>
        <end position="257"/>
    </location>
</feature>
<accession>A0A922MWF9</accession>
<dbReference type="Proteomes" id="UP000814243">
    <property type="component" value="Unassembled WGS sequence"/>
</dbReference>
<proteinExistence type="predicted"/>
<dbReference type="EMBL" id="JACEFF010000113">
    <property type="protein sequence ID" value="KAH9643747.1"/>
    <property type="molecule type" value="Genomic_DNA"/>
</dbReference>
<dbReference type="AlphaFoldDB" id="A0A922MWF9"/>
<name>A0A922MWF9_SPOEX</name>
<protein>
    <submittedName>
        <fullName evidence="3">Uncharacterized protein</fullName>
    </submittedName>
</protein>
<feature type="region of interest" description="Disordered" evidence="1">
    <location>
        <begin position="230"/>
        <end position="257"/>
    </location>
</feature>
<keyword evidence="2" id="KW-0732">Signal</keyword>
<reference evidence="3" key="1">
    <citation type="journal article" date="2021" name="G3 (Bethesda)">
        <title>Genome and transcriptome analysis of the beet armyworm Spodoptera exigua reveals targets for pest control. .</title>
        <authorList>
            <person name="Simon S."/>
            <person name="Breeschoten T."/>
            <person name="Jansen H.J."/>
            <person name="Dirks R.P."/>
            <person name="Schranz M.E."/>
            <person name="Ros V.I.D."/>
        </authorList>
    </citation>
    <scope>NUCLEOTIDE SEQUENCE</scope>
    <source>
        <strain evidence="3">TB_SE_WUR_2020</strain>
    </source>
</reference>
<feature type="signal peptide" evidence="2">
    <location>
        <begin position="1"/>
        <end position="36"/>
    </location>
</feature>
<evidence type="ECO:0000313" key="4">
    <source>
        <dbReference type="Proteomes" id="UP000814243"/>
    </source>
</evidence>
<evidence type="ECO:0000256" key="2">
    <source>
        <dbReference type="SAM" id="SignalP"/>
    </source>
</evidence>
<evidence type="ECO:0000313" key="3">
    <source>
        <dbReference type="EMBL" id="KAH9643747.1"/>
    </source>
</evidence>
<sequence length="257" mass="29784">MYQCSSAICFVERLARGAPYKMRFILLLALVAVTLAEEVAKESDPSPELKPEESAQPIRVHEDEHHDHYHDGLDLIRSRAERLHLPYDDHHHHHSPGPRGPVKVDYKEDDHSIPVVLRTSHVHPIHSTPNIGLQNKIIHDVYSPDYYQPTWILDYRYLKSGGRDYTRGPGGQILILPKDVKSKEHKEFPDYDHLIEHLRLSRLSEHSKYGKHGYGYGHDEGHHYGYHDDGHRNHGHGHGHGHAHAHHHNPWRSDIYH</sequence>